<dbReference type="EMBL" id="BLXT01004326">
    <property type="protein sequence ID" value="GFO11664.1"/>
    <property type="molecule type" value="Genomic_DNA"/>
</dbReference>
<organism evidence="1 2">
    <name type="scientific">Plakobranchus ocellatus</name>
    <dbReference type="NCBI Taxonomy" id="259542"/>
    <lineage>
        <taxon>Eukaryota</taxon>
        <taxon>Metazoa</taxon>
        <taxon>Spiralia</taxon>
        <taxon>Lophotrochozoa</taxon>
        <taxon>Mollusca</taxon>
        <taxon>Gastropoda</taxon>
        <taxon>Heterobranchia</taxon>
        <taxon>Euthyneura</taxon>
        <taxon>Panpulmonata</taxon>
        <taxon>Sacoglossa</taxon>
        <taxon>Placobranchoidea</taxon>
        <taxon>Plakobranchidae</taxon>
        <taxon>Plakobranchus</taxon>
    </lineage>
</organism>
<protein>
    <submittedName>
        <fullName evidence="1">Uncharacterized protein</fullName>
    </submittedName>
</protein>
<keyword evidence="2" id="KW-1185">Reference proteome</keyword>
<accession>A0AAV4AZ61</accession>
<name>A0AAV4AZ61_9GAST</name>
<evidence type="ECO:0000313" key="1">
    <source>
        <dbReference type="EMBL" id="GFO11664.1"/>
    </source>
</evidence>
<evidence type="ECO:0000313" key="2">
    <source>
        <dbReference type="Proteomes" id="UP000735302"/>
    </source>
</evidence>
<sequence>MQLWVARCGKHQDHHHCRYRLRHRQHTTVAAPACKRFSPHPARRRILSSHQLAVIGQLGTSPCASLLFSSAAISRNRLVE</sequence>
<dbReference type="Proteomes" id="UP000735302">
    <property type="component" value="Unassembled WGS sequence"/>
</dbReference>
<proteinExistence type="predicted"/>
<reference evidence="1 2" key="1">
    <citation type="journal article" date="2021" name="Elife">
        <title>Chloroplast acquisition without the gene transfer in kleptoplastic sea slugs, Plakobranchus ocellatus.</title>
        <authorList>
            <person name="Maeda T."/>
            <person name="Takahashi S."/>
            <person name="Yoshida T."/>
            <person name="Shimamura S."/>
            <person name="Takaki Y."/>
            <person name="Nagai Y."/>
            <person name="Toyoda A."/>
            <person name="Suzuki Y."/>
            <person name="Arimoto A."/>
            <person name="Ishii H."/>
            <person name="Satoh N."/>
            <person name="Nishiyama T."/>
            <person name="Hasebe M."/>
            <person name="Maruyama T."/>
            <person name="Minagawa J."/>
            <person name="Obokata J."/>
            <person name="Shigenobu S."/>
        </authorList>
    </citation>
    <scope>NUCLEOTIDE SEQUENCE [LARGE SCALE GENOMIC DNA]</scope>
</reference>
<comment type="caution">
    <text evidence="1">The sequence shown here is derived from an EMBL/GenBank/DDBJ whole genome shotgun (WGS) entry which is preliminary data.</text>
</comment>
<gene>
    <name evidence="1" type="ORF">PoB_003816900</name>
</gene>
<dbReference type="AlphaFoldDB" id="A0AAV4AZ61"/>